<dbReference type="EMBL" id="AHKF01000004">
    <property type="protein sequence ID" value="EIA10580.1"/>
    <property type="molecule type" value="Genomic_DNA"/>
</dbReference>
<dbReference type="STRING" id="1086011.HJ01_00086"/>
<dbReference type="PATRIC" id="fig|1086011.3.peg.83"/>
<accession>H7FLN8</accession>
<name>H7FLN8_FLAFP</name>
<protein>
    <submittedName>
        <fullName evidence="2">Uncharacterized protein</fullName>
    </submittedName>
</protein>
<dbReference type="AlphaFoldDB" id="H7FLN8"/>
<proteinExistence type="predicted"/>
<keyword evidence="3" id="KW-1185">Reference proteome</keyword>
<dbReference type="eggNOG" id="COG0474">
    <property type="taxonomic scope" value="Bacteria"/>
</dbReference>
<keyword evidence="1" id="KW-1133">Transmembrane helix</keyword>
<keyword evidence="1" id="KW-0812">Transmembrane</keyword>
<reference evidence="2 3" key="1">
    <citation type="journal article" date="2014" name="Acta Crystallogr. D">
        <title>Structure-based characterization and antifreeze properties of a hyperactive ice-binding protein from the Antarctic bacterium Flavobacterium frigoris PS1.</title>
        <authorList>
            <person name="Do H."/>
            <person name="Kim S.J."/>
            <person name="Kim H.J."/>
            <person name="Lee J.H."/>
        </authorList>
    </citation>
    <scope>NUCLEOTIDE SEQUENCE [LARGE SCALE GENOMIC DNA]</scope>
    <source>
        <strain evidence="2 3">PS1</strain>
    </source>
</reference>
<comment type="caution">
    <text evidence="2">The sequence shown here is derived from an EMBL/GenBank/DDBJ whole genome shotgun (WGS) entry which is preliminary data.</text>
</comment>
<feature type="transmembrane region" description="Helical" evidence="1">
    <location>
        <begin position="12"/>
        <end position="34"/>
    </location>
</feature>
<evidence type="ECO:0000313" key="2">
    <source>
        <dbReference type="EMBL" id="EIA10580.1"/>
    </source>
</evidence>
<sequence length="41" mass="4622">MAFANEIGLSPLPIINFTAMLIIVATYIITANILKVWFLKR</sequence>
<keyword evidence="1" id="KW-0472">Membrane</keyword>
<organism evidence="2 3">
    <name type="scientific">Flavobacterium frigoris (strain PS1)</name>
    <dbReference type="NCBI Taxonomy" id="1086011"/>
    <lineage>
        <taxon>Bacteria</taxon>
        <taxon>Pseudomonadati</taxon>
        <taxon>Bacteroidota</taxon>
        <taxon>Flavobacteriia</taxon>
        <taxon>Flavobacteriales</taxon>
        <taxon>Flavobacteriaceae</taxon>
        <taxon>Flavobacterium</taxon>
    </lineage>
</organism>
<evidence type="ECO:0000313" key="3">
    <source>
        <dbReference type="Proteomes" id="UP000005566"/>
    </source>
</evidence>
<gene>
    <name evidence="2" type="ORF">HJ01_00086</name>
</gene>
<evidence type="ECO:0000256" key="1">
    <source>
        <dbReference type="SAM" id="Phobius"/>
    </source>
</evidence>
<dbReference type="Proteomes" id="UP000005566">
    <property type="component" value="Unassembled WGS sequence"/>
</dbReference>